<reference evidence="1" key="2">
    <citation type="journal article" date="2015" name="Fish Shellfish Immunol.">
        <title>Early steps in the European eel (Anguilla anguilla)-Vibrio vulnificus interaction in the gills: Role of the RtxA13 toxin.</title>
        <authorList>
            <person name="Callol A."/>
            <person name="Pajuelo D."/>
            <person name="Ebbesson L."/>
            <person name="Teles M."/>
            <person name="MacKenzie S."/>
            <person name="Amaro C."/>
        </authorList>
    </citation>
    <scope>NUCLEOTIDE SEQUENCE</scope>
</reference>
<sequence length="28" mass="3171">MCILTRLIKTESALCFLRKLDAINFSAV</sequence>
<dbReference type="AlphaFoldDB" id="A0A0E9WE85"/>
<reference evidence="1" key="1">
    <citation type="submission" date="2014-11" db="EMBL/GenBank/DDBJ databases">
        <authorList>
            <person name="Amaro Gonzalez C."/>
        </authorList>
    </citation>
    <scope>NUCLEOTIDE SEQUENCE</scope>
</reference>
<organism evidence="1">
    <name type="scientific">Anguilla anguilla</name>
    <name type="common">European freshwater eel</name>
    <name type="synonym">Muraena anguilla</name>
    <dbReference type="NCBI Taxonomy" id="7936"/>
    <lineage>
        <taxon>Eukaryota</taxon>
        <taxon>Metazoa</taxon>
        <taxon>Chordata</taxon>
        <taxon>Craniata</taxon>
        <taxon>Vertebrata</taxon>
        <taxon>Euteleostomi</taxon>
        <taxon>Actinopterygii</taxon>
        <taxon>Neopterygii</taxon>
        <taxon>Teleostei</taxon>
        <taxon>Anguilliformes</taxon>
        <taxon>Anguillidae</taxon>
        <taxon>Anguilla</taxon>
    </lineage>
</organism>
<name>A0A0E9WE85_ANGAN</name>
<accession>A0A0E9WE85</accession>
<proteinExistence type="predicted"/>
<evidence type="ECO:0000313" key="1">
    <source>
        <dbReference type="EMBL" id="JAH88709.1"/>
    </source>
</evidence>
<protein>
    <submittedName>
        <fullName evidence="1">Uncharacterized protein</fullName>
    </submittedName>
</protein>
<dbReference type="EMBL" id="GBXM01019868">
    <property type="protein sequence ID" value="JAH88709.1"/>
    <property type="molecule type" value="Transcribed_RNA"/>
</dbReference>